<keyword evidence="2" id="KW-1185">Reference proteome</keyword>
<reference evidence="1 2" key="1">
    <citation type="submission" date="2019-05" db="EMBL/GenBank/DDBJ databases">
        <title>Another draft genome of Portunus trituberculatus and its Hox gene families provides insights of decapod evolution.</title>
        <authorList>
            <person name="Jeong J.-H."/>
            <person name="Song I."/>
            <person name="Kim S."/>
            <person name="Choi T."/>
            <person name="Kim D."/>
            <person name="Ryu S."/>
            <person name="Kim W."/>
        </authorList>
    </citation>
    <scope>NUCLEOTIDE SEQUENCE [LARGE SCALE GENOMIC DNA]</scope>
    <source>
        <tissue evidence="1">Muscle</tissue>
    </source>
</reference>
<protein>
    <submittedName>
        <fullName evidence="1">Uncharacterized protein</fullName>
    </submittedName>
</protein>
<gene>
    <name evidence="1" type="ORF">E2C01_042409</name>
</gene>
<organism evidence="1 2">
    <name type="scientific">Portunus trituberculatus</name>
    <name type="common">Swimming crab</name>
    <name type="synonym">Neptunus trituberculatus</name>
    <dbReference type="NCBI Taxonomy" id="210409"/>
    <lineage>
        <taxon>Eukaryota</taxon>
        <taxon>Metazoa</taxon>
        <taxon>Ecdysozoa</taxon>
        <taxon>Arthropoda</taxon>
        <taxon>Crustacea</taxon>
        <taxon>Multicrustacea</taxon>
        <taxon>Malacostraca</taxon>
        <taxon>Eumalacostraca</taxon>
        <taxon>Eucarida</taxon>
        <taxon>Decapoda</taxon>
        <taxon>Pleocyemata</taxon>
        <taxon>Brachyura</taxon>
        <taxon>Eubrachyura</taxon>
        <taxon>Portunoidea</taxon>
        <taxon>Portunidae</taxon>
        <taxon>Portuninae</taxon>
        <taxon>Portunus</taxon>
    </lineage>
</organism>
<evidence type="ECO:0000313" key="2">
    <source>
        <dbReference type="Proteomes" id="UP000324222"/>
    </source>
</evidence>
<dbReference type="AlphaFoldDB" id="A0A5B7FTL6"/>
<name>A0A5B7FTL6_PORTR</name>
<proteinExistence type="predicted"/>
<sequence>MKIQNGMAGMVEKVHWWRGFEQLPCVLPPLPQTLNPGVIPVRDTITWGCGAQEEGDLGEDEHT</sequence>
<dbReference type="Proteomes" id="UP000324222">
    <property type="component" value="Unassembled WGS sequence"/>
</dbReference>
<evidence type="ECO:0000313" key="1">
    <source>
        <dbReference type="EMBL" id="MPC48629.1"/>
    </source>
</evidence>
<dbReference type="EMBL" id="VSRR010008384">
    <property type="protein sequence ID" value="MPC48629.1"/>
    <property type="molecule type" value="Genomic_DNA"/>
</dbReference>
<accession>A0A5B7FTL6</accession>
<comment type="caution">
    <text evidence="1">The sequence shown here is derived from an EMBL/GenBank/DDBJ whole genome shotgun (WGS) entry which is preliminary data.</text>
</comment>